<dbReference type="GO" id="GO:0005737">
    <property type="term" value="C:cytoplasm"/>
    <property type="evidence" value="ECO:0007669"/>
    <property type="project" value="TreeGrafter"/>
</dbReference>
<dbReference type="CDD" id="cd02021">
    <property type="entry name" value="GntK"/>
    <property type="match status" value="1"/>
</dbReference>
<evidence type="ECO:0000256" key="7">
    <source>
        <dbReference type="ARBA" id="ARBA00022840"/>
    </source>
</evidence>
<evidence type="ECO:0000256" key="5">
    <source>
        <dbReference type="ARBA" id="ARBA00022741"/>
    </source>
</evidence>
<organism evidence="11 12">
    <name type="scientific">Agromyces kandeliae</name>
    <dbReference type="NCBI Taxonomy" id="2666141"/>
    <lineage>
        <taxon>Bacteria</taxon>
        <taxon>Bacillati</taxon>
        <taxon>Actinomycetota</taxon>
        <taxon>Actinomycetes</taxon>
        <taxon>Micrococcales</taxon>
        <taxon>Microbacteriaceae</taxon>
        <taxon>Agromyces</taxon>
    </lineage>
</organism>
<dbReference type="RefSeq" id="WP_154347773.1">
    <property type="nucleotide sequence ID" value="NZ_WKJD01000021.1"/>
</dbReference>
<comment type="catalytic activity">
    <reaction evidence="9 10">
        <text>D-gluconate + ATP = 6-phospho-D-gluconate + ADP + H(+)</text>
        <dbReference type="Rhea" id="RHEA:19433"/>
        <dbReference type="ChEBI" id="CHEBI:15378"/>
        <dbReference type="ChEBI" id="CHEBI:18391"/>
        <dbReference type="ChEBI" id="CHEBI:30616"/>
        <dbReference type="ChEBI" id="CHEBI:58759"/>
        <dbReference type="ChEBI" id="CHEBI:456216"/>
        <dbReference type="EC" id="2.7.1.12"/>
    </reaction>
</comment>
<sequence>MIHPEGRASAAAPAVVVMGVSAAGKSTIAEALSRRLAVPWIDADDLHPSANRQKMMAGIPLDDDDRRPWLDAVGEKLAAGEAAEGIVVACSALRRNYRDRLRAACPTAVFVHLHGSRELLAHRASERVEHFMPASLLDSQLATLEPLDAEERGVTLDVSDAPAVIAQRAAEWVTSNG</sequence>
<evidence type="ECO:0000256" key="10">
    <source>
        <dbReference type="RuleBase" id="RU363066"/>
    </source>
</evidence>
<evidence type="ECO:0000256" key="9">
    <source>
        <dbReference type="ARBA" id="ARBA00048090"/>
    </source>
</evidence>
<dbReference type="Pfam" id="PF13671">
    <property type="entry name" value="AAA_33"/>
    <property type="match status" value="1"/>
</dbReference>
<keyword evidence="7 10" id="KW-0067">ATP-binding</keyword>
<dbReference type="FunFam" id="3.40.50.300:FF:000522">
    <property type="entry name" value="Gluconokinase"/>
    <property type="match status" value="1"/>
</dbReference>
<dbReference type="InterPro" id="IPR006001">
    <property type="entry name" value="Therm_gnt_kin"/>
</dbReference>
<evidence type="ECO:0000256" key="2">
    <source>
        <dbReference type="ARBA" id="ARBA00008420"/>
    </source>
</evidence>
<evidence type="ECO:0000256" key="4">
    <source>
        <dbReference type="ARBA" id="ARBA00022679"/>
    </source>
</evidence>
<dbReference type="Gene3D" id="3.40.50.300">
    <property type="entry name" value="P-loop containing nucleotide triphosphate hydrolases"/>
    <property type="match status" value="1"/>
</dbReference>
<reference evidence="11 12" key="1">
    <citation type="submission" date="2019-11" db="EMBL/GenBank/DDBJ databases">
        <title>Agromyces kandeliae sp. nov., isolated from mangrove soil.</title>
        <authorList>
            <person name="Wang R."/>
        </authorList>
    </citation>
    <scope>NUCLEOTIDE SEQUENCE [LARGE SCALE GENOMIC DNA]</scope>
    <source>
        <strain evidence="11 12">Q22</strain>
    </source>
</reference>
<proteinExistence type="inferred from homology"/>
<keyword evidence="4 10" id="KW-0808">Transferase</keyword>
<keyword evidence="5 10" id="KW-0547">Nucleotide-binding</keyword>
<dbReference type="PANTHER" id="PTHR43442">
    <property type="entry name" value="GLUCONOKINASE-RELATED"/>
    <property type="match status" value="1"/>
</dbReference>
<dbReference type="AlphaFoldDB" id="A0A6L5R5G1"/>
<evidence type="ECO:0000256" key="1">
    <source>
        <dbReference type="ARBA" id="ARBA00004761"/>
    </source>
</evidence>
<dbReference type="InterPro" id="IPR027417">
    <property type="entry name" value="P-loop_NTPase"/>
</dbReference>
<name>A0A6L5R5G1_9MICO</name>
<dbReference type="GO" id="GO:0005524">
    <property type="term" value="F:ATP binding"/>
    <property type="evidence" value="ECO:0007669"/>
    <property type="project" value="UniProtKB-KW"/>
</dbReference>
<keyword evidence="12" id="KW-1185">Reference proteome</keyword>
<comment type="pathway">
    <text evidence="1">Carbohydrate acid metabolism.</text>
</comment>
<keyword evidence="6 10" id="KW-0418">Kinase</keyword>
<keyword evidence="8" id="KW-0311">Gluconate utilization</keyword>
<dbReference type="GO" id="GO:0019521">
    <property type="term" value="P:D-gluconate metabolic process"/>
    <property type="evidence" value="ECO:0007669"/>
    <property type="project" value="UniProtKB-KW"/>
</dbReference>
<evidence type="ECO:0000313" key="11">
    <source>
        <dbReference type="EMBL" id="MRX45209.1"/>
    </source>
</evidence>
<evidence type="ECO:0000256" key="8">
    <source>
        <dbReference type="ARBA" id="ARBA00023064"/>
    </source>
</evidence>
<dbReference type="PANTHER" id="PTHR43442:SF3">
    <property type="entry name" value="GLUCONOKINASE-RELATED"/>
    <property type="match status" value="1"/>
</dbReference>
<dbReference type="Proteomes" id="UP000476511">
    <property type="component" value="Unassembled WGS sequence"/>
</dbReference>
<gene>
    <name evidence="11" type="ORF">GJR97_15960</name>
</gene>
<dbReference type="SUPFAM" id="SSF52540">
    <property type="entry name" value="P-loop containing nucleoside triphosphate hydrolases"/>
    <property type="match status" value="1"/>
</dbReference>
<evidence type="ECO:0000256" key="3">
    <source>
        <dbReference type="ARBA" id="ARBA00012054"/>
    </source>
</evidence>
<comment type="caution">
    <text evidence="11">The sequence shown here is derived from an EMBL/GenBank/DDBJ whole genome shotgun (WGS) entry which is preliminary data.</text>
</comment>
<comment type="similarity">
    <text evidence="2 10">Belongs to the gluconokinase GntK/GntV family.</text>
</comment>
<dbReference type="EMBL" id="WKJD01000021">
    <property type="protein sequence ID" value="MRX45209.1"/>
    <property type="molecule type" value="Genomic_DNA"/>
</dbReference>
<dbReference type="GO" id="GO:0046316">
    <property type="term" value="F:gluconokinase activity"/>
    <property type="evidence" value="ECO:0007669"/>
    <property type="project" value="UniProtKB-EC"/>
</dbReference>
<evidence type="ECO:0000313" key="12">
    <source>
        <dbReference type="Proteomes" id="UP000476511"/>
    </source>
</evidence>
<dbReference type="NCBIfam" id="TIGR01313">
    <property type="entry name" value="therm_gnt_kin"/>
    <property type="match status" value="1"/>
</dbReference>
<dbReference type="EC" id="2.7.1.12" evidence="3 10"/>
<accession>A0A6L5R5G1</accession>
<evidence type="ECO:0000256" key="6">
    <source>
        <dbReference type="ARBA" id="ARBA00022777"/>
    </source>
</evidence>
<protein>
    <recommendedName>
        <fullName evidence="3 10">Gluconokinase</fullName>
        <ecNumber evidence="3 10">2.7.1.12</ecNumber>
    </recommendedName>
</protein>